<dbReference type="AlphaFoldDB" id="E0UK54"/>
<keyword evidence="2" id="KW-1185">Reference proteome</keyword>
<protein>
    <submittedName>
        <fullName evidence="1">Uncharacterized protein</fullName>
    </submittedName>
</protein>
<dbReference type="eggNOG" id="ENOG5032GP3">
    <property type="taxonomic scope" value="Bacteria"/>
</dbReference>
<sequence>MFDGINFEYLIEEEVIQEANHQQLSFQEQLFIKLLEGVKHDQIGYGVIQTEHQEPRGVILFKDPDTNQQIILGYLANAIRSV</sequence>
<gene>
    <name evidence="1" type="ordered locus">Cyan7822_3885</name>
</gene>
<dbReference type="OrthoDB" id="426922at2"/>
<evidence type="ECO:0000313" key="1">
    <source>
        <dbReference type="EMBL" id="ADN15816.1"/>
    </source>
</evidence>
<accession>E0UK54</accession>
<dbReference type="KEGG" id="cyj:Cyan7822_3885"/>
<dbReference type="Proteomes" id="UP000008206">
    <property type="component" value="Chromosome"/>
</dbReference>
<dbReference type="HOGENOM" id="CLU_2521984_0_0_3"/>
<organism evidence="1 2">
    <name type="scientific">Gloeothece verrucosa (strain PCC 7822)</name>
    <name type="common">Cyanothece sp. (strain PCC 7822)</name>
    <dbReference type="NCBI Taxonomy" id="497965"/>
    <lineage>
        <taxon>Bacteria</taxon>
        <taxon>Bacillati</taxon>
        <taxon>Cyanobacteriota</taxon>
        <taxon>Cyanophyceae</taxon>
        <taxon>Oscillatoriophycideae</taxon>
        <taxon>Chroococcales</taxon>
        <taxon>Aphanothecaceae</taxon>
        <taxon>Gloeothece</taxon>
        <taxon>Gloeothece verrucosa</taxon>
    </lineage>
</organism>
<dbReference type="EMBL" id="CP002198">
    <property type="protein sequence ID" value="ADN15816.1"/>
    <property type="molecule type" value="Genomic_DNA"/>
</dbReference>
<evidence type="ECO:0000313" key="2">
    <source>
        <dbReference type="Proteomes" id="UP000008206"/>
    </source>
</evidence>
<reference evidence="2" key="1">
    <citation type="journal article" date="2011" name="MBio">
        <title>Novel metabolic attributes of the genus Cyanothece, comprising a group of unicellular nitrogen-fixing Cyanobacteria.</title>
        <authorList>
            <person name="Bandyopadhyay A."/>
            <person name="Elvitigala T."/>
            <person name="Welsh E."/>
            <person name="Stockel J."/>
            <person name="Liberton M."/>
            <person name="Min H."/>
            <person name="Sherman L.A."/>
            <person name="Pakrasi H.B."/>
        </authorList>
    </citation>
    <scope>NUCLEOTIDE SEQUENCE [LARGE SCALE GENOMIC DNA]</scope>
    <source>
        <strain evidence="2">PCC 7822</strain>
    </source>
</reference>
<dbReference type="RefSeq" id="WP_013323884.1">
    <property type="nucleotide sequence ID" value="NC_014501.1"/>
</dbReference>
<proteinExistence type="predicted"/>
<name>E0UK54_GLOV7</name>